<evidence type="ECO:0000256" key="8">
    <source>
        <dbReference type="PIRNR" id="PIRNR001361"/>
    </source>
</evidence>
<evidence type="ECO:0000256" key="1">
    <source>
        <dbReference type="ARBA" id="ARBA00003726"/>
    </source>
</evidence>
<evidence type="ECO:0000256" key="6">
    <source>
        <dbReference type="ARBA" id="ARBA00023141"/>
    </source>
</evidence>
<evidence type="ECO:0000256" key="3">
    <source>
        <dbReference type="ARBA" id="ARBA00007985"/>
    </source>
</evidence>
<dbReference type="EC" id="2.5.1.54" evidence="8"/>
<evidence type="ECO:0000313" key="13">
    <source>
        <dbReference type="Proteomes" id="UP000235659"/>
    </source>
</evidence>
<dbReference type="AlphaFoldDB" id="A0A2N7WMB7"/>
<dbReference type="GO" id="GO:0009073">
    <property type="term" value="P:aromatic amino acid family biosynthetic process"/>
    <property type="evidence" value="ECO:0007669"/>
    <property type="project" value="UniProtKB-KW"/>
</dbReference>
<evidence type="ECO:0000313" key="12">
    <source>
        <dbReference type="EMBL" id="PMS30576.1"/>
    </source>
</evidence>
<dbReference type="UniPathway" id="UPA00053">
    <property type="reaction ID" value="UER00084"/>
</dbReference>
<protein>
    <recommendedName>
        <fullName evidence="8">Phospho-2-dehydro-3-deoxyheptonate aldolase</fullName>
        <ecNumber evidence="8">2.5.1.54</ecNumber>
    </recommendedName>
</protein>
<gene>
    <name evidence="11" type="primary">aroG_2</name>
    <name evidence="12" type="ORF">C0Z16_13495</name>
    <name evidence="11" type="ORF">LMG27174_02804</name>
</gene>
<dbReference type="NCBIfam" id="NF009395">
    <property type="entry name" value="PRK12755.1"/>
    <property type="match status" value="1"/>
</dbReference>
<evidence type="ECO:0000256" key="4">
    <source>
        <dbReference type="ARBA" id="ARBA00022605"/>
    </source>
</evidence>
<evidence type="ECO:0000313" key="11">
    <source>
        <dbReference type="EMBL" id="CAB3684007.1"/>
    </source>
</evidence>
<keyword evidence="5 8" id="KW-0808">Transferase</keyword>
<evidence type="ECO:0000256" key="7">
    <source>
        <dbReference type="ARBA" id="ARBA00047508"/>
    </source>
</evidence>
<reference evidence="12 13" key="1">
    <citation type="submission" date="2018-01" db="EMBL/GenBank/DDBJ databases">
        <title>Whole genome analyses suggest that Burkholderia sensu lato contains two further novel genera in the rhizoxinica-symbiotica group Mycetohabitans gen. nov., and Trinickia gen. nov.: implications for the evolution of diazotrophy and nodulation in the Burkholderiaceae.</title>
        <authorList>
            <person name="Estrada-de los Santos P."/>
            <person name="Palmer M."/>
            <person name="Chavez-Ramirez B."/>
            <person name="Beukes C."/>
            <person name="Steenkamp E.T."/>
            <person name="Hirsch A.M."/>
            <person name="Manyaka P."/>
            <person name="Maluk M."/>
            <person name="Lafos M."/>
            <person name="Crook M."/>
            <person name="Gross E."/>
            <person name="Simon M.F."/>
            <person name="Bueno dos Reis Junior F."/>
            <person name="Poole P.S."/>
            <person name="Venter S.N."/>
            <person name="James E.K."/>
        </authorList>
    </citation>
    <scope>NUCLEOTIDE SEQUENCE [LARGE SCALE GENOMIC DNA]</scope>
    <source>
        <strain evidence="12 13">WSM 3937</strain>
    </source>
</reference>
<dbReference type="InterPro" id="IPR006219">
    <property type="entry name" value="DAHP_synth_1"/>
</dbReference>
<dbReference type="GO" id="GO:0008652">
    <property type="term" value="P:amino acid biosynthetic process"/>
    <property type="evidence" value="ECO:0007669"/>
    <property type="project" value="UniProtKB-KW"/>
</dbReference>
<dbReference type="InterPro" id="IPR006218">
    <property type="entry name" value="DAHP1/KDSA"/>
</dbReference>
<dbReference type="Gene3D" id="3.20.20.70">
    <property type="entry name" value="Aldolase class I"/>
    <property type="match status" value="1"/>
</dbReference>
<keyword evidence="4 8" id="KW-0028">Amino-acid biosynthesis</keyword>
<feature type="domain" description="DAHP synthetase I/KDSA" evidence="10">
    <location>
        <begin position="63"/>
        <end position="358"/>
    </location>
</feature>
<proteinExistence type="inferred from homology"/>
<dbReference type="NCBIfam" id="TIGR00034">
    <property type="entry name" value="aroFGH"/>
    <property type="match status" value="1"/>
</dbReference>
<dbReference type="NCBIfam" id="NF009396">
    <property type="entry name" value="PRK12756.1"/>
    <property type="match status" value="1"/>
</dbReference>
<accession>A0A2N7WMB7</accession>
<comment type="similarity">
    <text evidence="3 8">Belongs to the class-I DAHP synthase family.</text>
</comment>
<dbReference type="EMBL" id="PNXY01000008">
    <property type="protein sequence ID" value="PMS30576.1"/>
    <property type="molecule type" value="Genomic_DNA"/>
</dbReference>
<evidence type="ECO:0000256" key="9">
    <source>
        <dbReference type="SAM" id="MobiDB-lite"/>
    </source>
</evidence>
<evidence type="ECO:0000259" key="10">
    <source>
        <dbReference type="Pfam" id="PF00793"/>
    </source>
</evidence>
<evidence type="ECO:0000256" key="5">
    <source>
        <dbReference type="ARBA" id="ARBA00022679"/>
    </source>
</evidence>
<dbReference type="SUPFAM" id="SSF51569">
    <property type="entry name" value="Aldolase"/>
    <property type="match status" value="1"/>
</dbReference>
<dbReference type="Proteomes" id="UP000494205">
    <property type="component" value="Unassembled WGS sequence"/>
</dbReference>
<dbReference type="PIRSF" id="PIRSF001361">
    <property type="entry name" value="DAHP_synthase"/>
    <property type="match status" value="1"/>
</dbReference>
<dbReference type="InterPro" id="IPR013785">
    <property type="entry name" value="Aldolase_TIM"/>
</dbReference>
<comment type="catalytic activity">
    <reaction evidence="7 8">
        <text>D-erythrose 4-phosphate + phosphoenolpyruvate + H2O = 7-phospho-2-dehydro-3-deoxy-D-arabino-heptonate + phosphate</text>
        <dbReference type="Rhea" id="RHEA:14717"/>
        <dbReference type="ChEBI" id="CHEBI:15377"/>
        <dbReference type="ChEBI" id="CHEBI:16897"/>
        <dbReference type="ChEBI" id="CHEBI:43474"/>
        <dbReference type="ChEBI" id="CHEBI:58394"/>
        <dbReference type="ChEBI" id="CHEBI:58702"/>
        <dbReference type="EC" id="2.5.1.54"/>
    </reaction>
</comment>
<comment type="function">
    <text evidence="1 8">Stereospecific condensation of phosphoenolpyruvate (PEP) and D-erythrose-4-phosphate (E4P) giving rise to 3-deoxy-D-arabino-heptulosonate-7-phosphate (DAHP).</text>
</comment>
<dbReference type="PANTHER" id="PTHR21225:SF12">
    <property type="entry name" value="PHOSPHO-2-DEHYDRO-3-DEOXYHEPTONATE ALDOLASE, TYROSINE-INHIBITED"/>
    <property type="match status" value="1"/>
</dbReference>
<dbReference type="GO" id="GO:0009423">
    <property type="term" value="P:chorismate biosynthetic process"/>
    <property type="evidence" value="ECO:0007669"/>
    <property type="project" value="UniProtKB-UniPathway"/>
</dbReference>
<keyword evidence="13" id="KW-1185">Reference proteome</keyword>
<dbReference type="RefSeq" id="WP_102632662.1">
    <property type="nucleotide sequence ID" value="NZ_CADIJZ010000009.1"/>
</dbReference>
<dbReference type="EMBL" id="CADIJZ010000009">
    <property type="protein sequence ID" value="CAB3684007.1"/>
    <property type="molecule type" value="Genomic_DNA"/>
</dbReference>
<evidence type="ECO:0000256" key="2">
    <source>
        <dbReference type="ARBA" id="ARBA00004688"/>
    </source>
</evidence>
<dbReference type="Proteomes" id="UP000235659">
    <property type="component" value="Unassembled WGS sequence"/>
</dbReference>
<sequence>MSAIDNPLHDQEVGSADATQDTTRIDDVRIGAVRPLISPALLQDELPVPLAVQSLVEKTRVEIADILHERDDRLVMIVGPCSIHDHDQAIEYAHKLKTAADTYKDDLLIVMRVYFEKPRTTVGWKGYINDPRLDGSFRINEGLRLARQLLLDINGLGLPTATEFLDLLSPQYIADLIAWGAIGARTTESQSHRQLASGLSCPIGFKNGTDGGVQIAADAIVAARASHAFMGMTKMGMAAIFETRGSDDAHVILRGGKKGPNYDSASVTATCAALKSAALREQVMIDCSHANSGKSHLRQLDVVQDLAQQLSARERRIMGVMLESHLEEGRQDLKAGEPLRYGVSITDACVSWAQTEPVLETLADATRKRRAG</sequence>
<name>A0A2N7WMB7_9BURK</name>
<dbReference type="OrthoDB" id="9807331at2"/>
<reference evidence="11 14" key="2">
    <citation type="submission" date="2020-04" db="EMBL/GenBank/DDBJ databases">
        <authorList>
            <person name="De Canck E."/>
        </authorList>
    </citation>
    <scope>NUCLEOTIDE SEQUENCE [LARGE SCALE GENOMIC DNA]</scope>
    <source>
        <strain evidence="11 14">LMG 27174</strain>
    </source>
</reference>
<keyword evidence="6 8" id="KW-0057">Aromatic amino acid biosynthesis</keyword>
<dbReference type="Pfam" id="PF00793">
    <property type="entry name" value="DAHP_synth_1"/>
    <property type="match status" value="1"/>
</dbReference>
<dbReference type="GO" id="GO:0005737">
    <property type="term" value="C:cytoplasm"/>
    <property type="evidence" value="ECO:0007669"/>
    <property type="project" value="TreeGrafter"/>
</dbReference>
<feature type="region of interest" description="Disordered" evidence="9">
    <location>
        <begin position="1"/>
        <end position="20"/>
    </location>
</feature>
<dbReference type="GO" id="GO:0042802">
    <property type="term" value="F:identical protein binding"/>
    <property type="evidence" value="ECO:0007669"/>
    <property type="project" value="UniProtKB-ARBA"/>
</dbReference>
<dbReference type="GO" id="GO:0003849">
    <property type="term" value="F:3-deoxy-7-phosphoheptulonate synthase activity"/>
    <property type="evidence" value="ECO:0007669"/>
    <property type="project" value="UniProtKB-EC"/>
</dbReference>
<comment type="pathway">
    <text evidence="2 8">Metabolic intermediate biosynthesis; chorismate biosynthesis; chorismate from D-erythrose 4-phosphate and phosphoenolpyruvate: step 1/7.</text>
</comment>
<evidence type="ECO:0000313" key="14">
    <source>
        <dbReference type="Proteomes" id="UP000494205"/>
    </source>
</evidence>
<dbReference type="FunFam" id="3.20.20.70:FF:000005">
    <property type="entry name" value="Phospho-2-dehydro-3-deoxyheptonate aldolase"/>
    <property type="match status" value="1"/>
</dbReference>
<organism evidence="11 14">
    <name type="scientific">Paraburkholderia rhynchosiae</name>
    <dbReference type="NCBI Taxonomy" id="487049"/>
    <lineage>
        <taxon>Bacteria</taxon>
        <taxon>Pseudomonadati</taxon>
        <taxon>Pseudomonadota</taxon>
        <taxon>Betaproteobacteria</taxon>
        <taxon>Burkholderiales</taxon>
        <taxon>Burkholderiaceae</taxon>
        <taxon>Paraburkholderia</taxon>
    </lineage>
</organism>
<dbReference type="PANTHER" id="PTHR21225">
    <property type="entry name" value="PHOSPHO-2-DEHYDRO-3-DEOXYHEPTONATE ALDOLASE DAHP SYNTHETASE"/>
    <property type="match status" value="1"/>
</dbReference>